<evidence type="ECO:0008006" key="3">
    <source>
        <dbReference type="Google" id="ProtNLM"/>
    </source>
</evidence>
<sequence>MTVFRDQNKLTLVSPIRLSEDGLAALDGLGQVTNIVKLGGYHLGAQNGLDHAFSWIATGRNFGCWRAQNPMPSTSAIAASCAAIEAFTRTAATKVDQVRMNVVSPIFVKERMALFGLPTESGLSAADTARSYLAAVNGAMHSQVLATPDYA</sequence>
<protein>
    <recommendedName>
        <fullName evidence="3">Oxidoreductase</fullName>
    </recommendedName>
</protein>
<comment type="caution">
    <text evidence="1">The sequence shown here is derived from an EMBL/GenBank/DDBJ whole genome shotgun (WGS) entry which is preliminary data.</text>
</comment>
<dbReference type="EMBL" id="FXTY01000004">
    <property type="protein sequence ID" value="SMP22273.1"/>
    <property type="molecule type" value="Genomic_DNA"/>
</dbReference>
<evidence type="ECO:0000313" key="2">
    <source>
        <dbReference type="Proteomes" id="UP001157961"/>
    </source>
</evidence>
<dbReference type="Proteomes" id="UP001157961">
    <property type="component" value="Unassembled WGS sequence"/>
</dbReference>
<dbReference type="Gene3D" id="3.40.50.720">
    <property type="entry name" value="NAD(P)-binding Rossmann-like Domain"/>
    <property type="match status" value="1"/>
</dbReference>
<dbReference type="RefSeq" id="WP_283426116.1">
    <property type="nucleotide sequence ID" value="NZ_FXTY01000004.1"/>
</dbReference>
<dbReference type="SUPFAM" id="SSF51735">
    <property type="entry name" value="NAD(P)-binding Rossmann-fold domains"/>
    <property type="match status" value="1"/>
</dbReference>
<evidence type="ECO:0000313" key="1">
    <source>
        <dbReference type="EMBL" id="SMP22273.1"/>
    </source>
</evidence>
<organism evidence="1 2">
    <name type="scientific">Shimia sagamensis</name>
    <dbReference type="NCBI Taxonomy" id="1566352"/>
    <lineage>
        <taxon>Bacteria</taxon>
        <taxon>Pseudomonadati</taxon>
        <taxon>Pseudomonadota</taxon>
        <taxon>Alphaproteobacteria</taxon>
        <taxon>Rhodobacterales</taxon>
        <taxon>Roseobacteraceae</taxon>
    </lineage>
</organism>
<dbReference type="InterPro" id="IPR036291">
    <property type="entry name" value="NAD(P)-bd_dom_sf"/>
</dbReference>
<keyword evidence="2" id="KW-1185">Reference proteome</keyword>
<name>A0ABY1NYV2_9RHOB</name>
<reference evidence="1 2" key="1">
    <citation type="submission" date="2017-05" db="EMBL/GenBank/DDBJ databases">
        <authorList>
            <person name="Varghese N."/>
            <person name="Submissions S."/>
        </authorList>
    </citation>
    <scope>NUCLEOTIDE SEQUENCE [LARGE SCALE GENOMIC DNA]</scope>
    <source>
        <strain evidence="1 2">DSM 29734</strain>
    </source>
</reference>
<accession>A0ABY1NYV2</accession>
<proteinExistence type="predicted"/>
<gene>
    <name evidence="1" type="ORF">SAMN06265373_104148</name>
</gene>